<evidence type="ECO:0000313" key="1">
    <source>
        <dbReference type="Proteomes" id="UP000887580"/>
    </source>
</evidence>
<reference evidence="2" key="1">
    <citation type="submission" date="2022-11" db="UniProtKB">
        <authorList>
            <consortium name="WormBaseParasite"/>
        </authorList>
    </citation>
    <scope>IDENTIFICATION</scope>
</reference>
<accession>A0AC35GCV1</accession>
<dbReference type="WBParaSite" id="PS1159_v2.g3918.t2">
    <property type="protein sequence ID" value="PS1159_v2.g3918.t2"/>
    <property type="gene ID" value="PS1159_v2.g3918"/>
</dbReference>
<protein>
    <submittedName>
        <fullName evidence="2">G domain-containing protein</fullName>
    </submittedName>
</protein>
<organism evidence="1 2">
    <name type="scientific">Panagrolaimus sp. PS1159</name>
    <dbReference type="NCBI Taxonomy" id="55785"/>
    <lineage>
        <taxon>Eukaryota</taxon>
        <taxon>Metazoa</taxon>
        <taxon>Ecdysozoa</taxon>
        <taxon>Nematoda</taxon>
        <taxon>Chromadorea</taxon>
        <taxon>Rhabditida</taxon>
        <taxon>Tylenchina</taxon>
        <taxon>Panagrolaimomorpha</taxon>
        <taxon>Panagrolaimoidea</taxon>
        <taxon>Panagrolaimidae</taxon>
        <taxon>Panagrolaimus</taxon>
    </lineage>
</organism>
<name>A0AC35GCV1_9BILA</name>
<dbReference type="Proteomes" id="UP000887580">
    <property type="component" value="Unplaced"/>
</dbReference>
<evidence type="ECO:0000313" key="2">
    <source>
        <dbReference type="WBParaSite" id="PS1159_v2.g3918.t2"/>
    </source>
</evidence>
<proteinExistence type="predicted"/>
<sequence>MMQQMSLQQQQQNCAQTPTSSNALNAQNGDAVSVTSSLSKSSAIHHNDRDHKTKIVFFNLKEPYGTSEDRYANDLQNVNEIFKVMGVSPNIVKIIRLGHFTSQGRPRRVLPQKLKPKKTKKSKSTVSPNPFINFATKDNESTDKKEINILVIGETGVGKSTWINGIANYMNFDTFDNALAAKKPICLIPMNFNLYVGEKYEKVTVNMKSTVGERDKNEAEASTGQSCTQEPKVYRYITDTVVFNLIDTPGIGDTRGIEYDIENMKMVLKCLSNWEKIHGICILLKPNVPRLTLSLRYCIEELLVNLHKNSIPNISVIFTNSCSTLFKPGDTMTVLKKLFEDIKSSSGNIIQLSGANIFCIDNEAVRLLYAHQKGVEVEKVHIKNCSTSWTRTVEETYRLFEYITKLSPHSSFETKATSQIRGTLDELSAILADKNDGVVQNKKAFEQQNQLLKMLKDNLVEKQKSTTFQAEHVQKVSLNYPITVCCGPNCIETIRIPNCEKQETFYKKICCPQCPLRNVNGGQIGESNLRQCTAFGSNGFCQSCGCSWQSHMQIRYYQRKTIGNFLSSVDHEEINHLNLQITAKSNYILQQKANLHHLQQRYSIIAALTQPFFEFLRHNSIIPFNSALEEYLEFSIEEREKILKPEDGRFKIESLQKLLAIHQQQKCFADCKDKLALRAANSSTQKITLLNYAQKITMLKNNELIGEELDASNIYQKLFETSEFKVIEILTKIELNNNAADKSQENGSLSKKKKQKSAT</sequence>